<dbReference type="EMBL" id="PKPP01000168">
    <property type="protein sequence ID" value="PWA96654.1"/>
    <property type="molecule type" value="Genomic_DNA"/>
</dbReference>
<proteinExistence type="predicted"/>
<dbReference type="OrthoDB" id="606645at2759"/>
<reference evidence="2 3" key="1">
    <citation type="journal article" date="2018" name="Mol. Plant">
        <title>The genome of Artemisia annua provides insight into the evolution of Asteraceae family and artemisinin biosynthesis.</title>
        <authorList>
            <person name="Shen Q."/>
            <person name="Zhang L."/>
            <person name="Liao Z."/>
            <person name="Wang S."/>
            <person name="Yan T."/>
            <person name="Shi P."/>
            <person name="Liu M."/>
            <person name="Fu X."/>
            <person name="Pan Q."/>
            <person name="Wang Y."/>
            <person name="Lv Z."/>
            <person name="Lu X."/>
            <person name="Zhang F."/>
            <person name="Jiang W."/>
            <person name="Ma Y."/>
            <person name="Chen M."/>
            <person name="Hao X."/>
            <person name="Li L."/>
            <person name="Tang Y."/>
            <person name="Lv G."/>
            <person name="Zhou Y."/>
            <person name="Sun X."/>
            <person name="Brodelius P.E."/>
            <person name="Rose J.K.C."/>
            <person name="Tang K."/>
        </authorList>
    </citation>
    <scope>NUCLEOTIDE SEQUENCE [LARGE SCALE GENOMIC DNA]</scope>
    <source>
        <strain evidence="3">cv. Huhao1</strain>
        <tissue evidence="2">Leaf</tissue>
    </source>
</reference>
<evidence type="ECO:0000256" key="1">
    <source>
        <dbReference type="SAM" id="SignalP"/>
    </source>
</evidence>
<dbReference type="Pfam" id="PF22272">
    <property type="entry name" value="LEA_3b"/>
    <property type="match status" value="1"/>
</dbReference>
<dbReference type="InterPro" id="IPR039291">
    <property type="entry name" value="At5g17165-like"/>
</dbReference>
<dbReference type="Proteomes" id="UP000245207">
    <property type="component" value="Unassembled WGS sequence"/>
</dbReference>
<comment type="caution">
    <text evidence="2">The sequence shown here is derived from an EMBL/GenBank/DDBJ whole genome shotgun (WGS) entry which is preliminary data.</text>
</comment>
<evidence type="ECO:0008006" key="4">
    <source>
        <dbReference type="Google" id="ProtNLM"/>
    </source>
</evidence>
<dbReference type="AlphaFoldDB" id="A0A2U1QF78"/>
<keyword evidence="3" id="KW-1185">Reference proteome</keyword>
<organism evidence="2 3">
    <name type="scientific">Artemisia annua</name>
    <name type="common">Sweet wormwood</name>
    <dbReference type="NCBI Taxonomy" id="35608"/>
    <lineage>
        <taxon>Eukaryota</taxon>
        <taxon>Viridiplantae</taxon>
        <taxon>Streptophyta</taxon>
        <taxon>Embryophyta</taxon>
        <taxon>Tracheophyta</taxon>
        <taxon>Spermatophyta</taxon>
        <taxon>Magnoliopsida</taxon>
        <taxon>eudicotyledons</taxon>
        <taxon>Gunneridae</taxon>
        <taxon>Pentapetalae</taxon>
        <taxon>asterids</taxon>
        <taxon>campanulids</taxon>
        <taxon>Asterales</taxon>
        <taxon>Asteraceae</taxon>
        <taxon>Asteroideae</taxon>
        <taxon>Anthemideae</taxon>
        <taxon>Artemisiinae</taxon>
        <taxon>Artemisia</taxon>
    </lineage>
</organism>
<name>A0A2U1QF78_ARTAN</name>
<accession>A0A2U1QF78</accession>
<protein>
    <recommendedName>
        <fullName evidence="4">Secreted protein</fullName>
    </recommendedName>
</protein>
<sequence>MYLVSVVGWRVVMYLVSVVGWRVVMGMPCHAVEPCLTFEEMTHSPEEYREPDPDTRVFIPAGEQNSEDPAVTCTNEEIISDEKVFNRRQDDVELPQPESFMDEITHVDPFAD</sequence>
<evidence type="ECO:0000313" key="2">
    <source>
        <dbReference type="EMBL" id="PWA96654.1"/>
    </source>
</evidence>
<gene>
    <name evidence="2" type="ORF">CTI12_AA038450</name>
</gene>
<evidence type="ECO:0000313" key="3">
    <source>
        <dbReference type="Proteomes" id="UP000245207"/>
    </source>
</evidence>
<feature type="chain" id="PRO_5015626385" description="Secreted protein" evidence="1">
    <location>
        <begin position="27"/>
        <end position="112"/>
    </location>
</feature>
<keyword evidence="1" id="KW-0732">Signal</keyword>
<feature type="signal peptide" evidence="1">
    <location>
        <begin position="1"/>
        <end position="26"/>
    </location>
</feature>